<proteinExistence type="predicted"/>
<dbReference type="InterPro" id="IPR056386">
    <property type="entry name" value="Ig_CD22"/>
</dbReference>
<sequence length="191" mass="21226">MSANLLPGVWILTSLLFSGIHAADWIVDVPSDPVYAPLGSSVVLQCRYDYPEDPEQGKPHRVKSEMWCLNQSHCITQRYVYHSAGIFPEPSYQGRVKYFGQTGSKNCSLMISDLRSADSGVYVFRFITDHQNAKLPGQRGVNLQVTQLMTAKSASSSTIGIVFGVIVIVIIIACILLFIRNKSRSQRSRSL</sequence>
<dbReference type="PANTHER" id="PTHR46013:SF4">
    <property type="entry name" value="B-CELL RECEPTOR CD22-RELATED"/>
    <property type="match status" value="1"/>
</dbReference>
<keyword evidence="1" id="KW-1133">Transmembrane helix</keyword>
<feature type="domain" description="Immunoglobulin" evidence="3">
    <location>
        <begin position="31"/>
        <end position="146"/>
    </location>
</feature>
<evidence type="ECO:0000259" key="3">
    <source>
        <dbReference type="SMART" id="SM00409"/>
    </source>
</evidence>
<dbReference type="InterPro" id="IPR003599">
    <property type="entry name" value="Ig_sub"/>
</dbReference>
<evidence type="ECO:0000256" key="1">
    <source>
        <dbReference type="SAM" id="Phobius"/>
    </source>
</evidence>
<feature type="chain" id="PRO_5035466094" evidence="2">
    <location>
        <begin position="23"/>
        <end position="191"/>
    </location>
</feature>
<dbReference type="OrthoDB" id="6152887at2759"/>
<feature type="signal peptide" evidence="2">
    <location>
        <begin position="1"/>
        <end position="22"/>
    </location>
</feature>
<organism evidence="4 5">
    <name type="scientific">Danio rerio</name>
    <name type="common">Zebrafish</name>
    <name type="synonym">Brachydanio rerio</name>
    <dbReference type="NCBI Taxonomy" id="7955"/>
    <lineage>
        <taxon>Eukaryota</taxon>
        <taxon>Metazoa</taxon>
        <taxon>Chordata</taxon>
        <taxon>Craniata</taxon>
        <taxon>Vertebrata</taxon>
        <taxon>Euteleostomi</taxon>
        <taxon>Actinopterygii</taxon>
        <taxon>Neopterygii</taxon>
        <taxon>Teleostei</taxon>
        <taxon>Ostariophysi</taxon>
        <taxon>Cypriniformes</taxon>
        <taxon>Danionidae</taxon>
        <taxon>Danioninae</taxon>
        <taxon>Danio</taxon>
    </lineage>
</organism>
<keyword evidence="4" id="KW-1185">Reference proteome</keyword>
<keyword evidence="2" id="KW-0732">Signal</keyword>
<dbReference type="GeneID" id="101885065"/>
<dbReference type="InterPro" id="IPR036179">
    <property type="entry name" value="Ig-like_dom_sf"/>
</dbReference>
<dbReference type="SMART" id="SM00409">
    <property type="entry name" value="IG"/>
    <property type="match status" value="1"/>
</dbReference>
<keyword evidence="1" id="KW-0472">Membrane</keyword>
<dbReference type="SUPFAM" id="SSF48726">
    <property type="entry name" value="Immunoglobulin"/>
    <property type="match status" value="1"/>
</dbReference>
<evidence type="ECO:0000256" key="2">
    <source>
        <dbReference type="SAM" id="SignalP"/>
    </source>
</evidence>
<gene>
    <name evidence="5" type="primary">LOC101885065</name>
</gene>
<name>A0A8M9PKB3_DANRE</name>
<dbReference type="InterPro" id="IPR013783">
    <property type="entry name" value="Ig-like_fold"/>
</dbReference>
<feature type="transmembrane region" description="Helical" evidence="1">
    <location>
        <begin position="159"/>
        <end position="179"/>
    </location>
</feature>
<dbReference type="KEGG" id="dre:101885065"/>
<evidence type="ECO:0000313" key="4">
    <source>
        <dbReference type="Proteomes" id="UP000000437"/>
    </source>
</evidence>
<dbReference type="AlphaFoldDB" id="A0A8M9PKB3"/>
<dbReference type="RefSeq" id="XP_021322696.1">
    <property type="nucleotide sequence ID" value="XM_021467021.3"/>
</dbReference>
<dbReference type="PANTHER" id="PTHR46013">
    <property type="entry name" value="VASCULAR CELL ADHESION MOLECULE 1"/>
    <property type="match status" value="1"/>
</dbReference>
<accession>A0A8M9PKB3</accession>
<dbReference type="Proteomes" id="UP000000437">
    <property type="component" value="Chromosome 16"/>
</dbReference>
<evidence type="ECO:0000313" key="5">
    <source>
        <dbReference type="RefSeq" id="XP_021322696.1"/>
    </source>
</evidence>
<reference evidence="5" key="1">
    <citation type="submission" date="2025-08" db="UniProtKB">
        <authorList>
            <consortium name="RefSeq"/>
        </authorList>
    </citation>
    <scope>IDENTIFICATION</scope>
    <source>
        <strain evidence="5">Tuebingen</strain>
        <tissue evidence="5">Fibroblasts and whole tissue</tissue>
    </source>
</reference>
<keyword evidence="1" id="KW-0812">Transmembrane</keyword>
<dbReference type="Gene3D" id="2.60.40.10">
    <property type="entry name" value="Immunoglobulins"/>
    <property type="match status" value="1"/>
</dbReference>
<dbReference type="Pfam" id="PF24518">
    <property type="entry name" value="Ig_CD22"/>
    <property type="match status" value="1"/>
</dbReference>
<protein>
    <submittedName>
        <fullName evidence="5">Myelin-associated glycoprotein isoform X1</fullName>
    </submittedName>
</protein>